<dbReference type="AlphaFoldDB" id="A0A7C8ZMX0"/>
<organism evidence="1">
    <name type="scientific">Opuntia streptacantha</name>
    <name type="common">Prickly pear cactus</name>
    <name type="synonym">Opuntia cardona</name>
    <dbReference type="NCBI Taxonomy" id="393608"/>
    <lineage>
        <taxon>Eukaryota</taxon>
        <taxon>Viridiplantae</taxon>
        <taxon>Streptophyta</taxon>
        <taxon>Embryophyta</taxon>
        <taxon>Tracheophyta</taxon>
        <taxon>Spermatophyta</taxon>
        <taxon>Magnoliopsida</taxon>
        <taxon>eudicotyledons</taxon>
        <taxon>Gunneridae</taxon>
        <taxon>Pentapetalae</taxon>
        <taxon>Caryophyllales</taxon>
        <taxon>Cactineae</taxon>
        <taxon>Cactaceae</taxon>
        <taxon>Opuntioideae</taxon>
        <taxon>Opuntia</taxon>
    </lineage>
</organism>
<dbReference type="PANTHER" id="PTHR34276">
    <property type="entry name" value="MINI-RIBONUCLEASE 3"/>
    <property type="match status" value="1"/>
</dbReference>
<accession>A0A7C8ZMX0</accession>
<keyword evidence="1" id="KW-0378">Hydrolase</keyword>
<dbReference type="PANTHER" id="PTHR34276:SF1">
    <property type="entry name" value="MINI-RIBONUCLEASE 3"/>
    <property type="match status" value="1"/>
</dbReference>
<reference evidence="1" key="2">
    <citation type="submission" date="2020-07" db="EMBL/GenBank/DDBJ databases">
        <authorList>
            <person name="Vera ALvarez R."/>
            <person name="Arias-Moreno D.M."/>
            <person name="Jimenez-Jacinto V."/>
            <person name="Jimenez-Bremont J.F."/>
            <person name="Swaminathan K."/>
            <person name="Moose S.P."/>
            <person name="Guerrero-Gonzalez M.L."/>
            <person name="Marino-Ramirez L."/>
            <person name="Landsman D."/>
            <person name="Rodriguez-Kessler M."/>
            <person name="Delgado-Sanchez P."/>
        </authorList>
    </citation>
    <scope>NUCLEOTIDE SEQUENCE</scope>
    <source>
        <tissue evidence="1">Cladode</tissue>
    </source>
</reference>
<evidence type="ECO:0000313" key="1">
    <source>
        <dbReference type="EMBL" id="MBA4647352.1"/>
    </source>
</evidence>
<dbReference type="EC" id="3.1.26.3" evidence="1"/>
<dbReference type="EMBL" id="GISG01150225">
    <property type="protein sequence ID" value="MBA4647352.1"/>
    <property type="molecule type" value="Transcribed_RNA"/>
</dbReference>
<protein>
    <submittedName>
        <fullName evidence="1">Ribonuclease III</fullName>
        <ecNumber evidence="1">3.1.26.3</ecNumber>
    </submittedName>
</protein>
<name>A0A7C8ZMX0_OPUST</name>
<sequence>MALASARVSPVRVSWDTQQRLRYNRNAPRKIKKPDSLSLSSVFPSTSETKQNSRFQIDVDGLLKINAANSRQVNLEESTYMGYERWLPSPPKVEKPRSSHNAAALAYIGDSIYEEDAYLVGTQWIMASFPRELLGQCVSELRDCPLLWPQFMPPFDIFLEGLRGVHWAFGSAYIGCKLTCVRHAHTFVYICMVHTLRGACITQCMQ</sequence>
<proteinExistence type="predicted"/>
<dbReference type="GO" id="GO:0004525">
    <property type="term" value="F:ribonuclease III activity"/>
    <property type="evidence" value="ECO:0007669"/>
    <property type="project" value="UniProtKB-EC"/>
</dbReference>
<reference evidence="1" key="1">
    <citation type="journal article" date="2013" name="J. Plant Res.">
        <title>Effect of fungi and light on seed germination of three Opuntia species from semiarid lands of central Mexico.</title>
        <authorList>
            <person name="Delgado-Sanchez P."/>
            <person name="Jimenez-Bremont J.F."/>
            <person name="Guerrero-Gonzalez Mde L."/>
            <person name="Flores J."/>
        </authorList>
    </citation>
    <scope>NUCLEOTIDE SEQUENCE</scope>
    <source>
        <tissue evidence="1">Cladode</tissue>
    </source>
</reference>